<evidence type="ECO:0000313" key="8">
    <source>
        <dbReference type="Proteomes" id="UP001372338"/>
    </source>
</evidence>
<proteinExistence type="inferred from homology"/>
<evidence type="ECO:0000256" key="2">
    <source>
        <dbReference type="ARBA" id="ARBA00008821"/>
    </source>
</evidence>
<evidence type="ECO:0000256" key="3">
    <source>
        <dbReference type="ARBA" id="ARBA00022692"/>
    </source>
</evidence>
<keyword evidence="8" id="KW-1185">Reference proteome</keyword>
<keyword evidence="4 6" id="KW-1133">Transmembrane helix</keyword>
<evidence type="ECO:0000313" key="7">
    <source>
        <dbReference type="EMBL" id="KAK7290058.1"/>
    </source>
</evidence>
<dbReference type="EMBL" id="JAYWIO010000001">
    <property type="protein sequence ID" value="KAK7290058.1"/>
    <property type="molecule type" value="Genomic_DNA"/>
</dbReference>
<comment type="subcellular location">
    <subcellularLocation>
        <location evidence="1">Membrane</location>
        <topology evidence="1">Multi-pass membrane protein</topology>
    </subcellularLocation>
</comment>
<comment type="caution">
    <text evidence="7">The sequence shown here is derived from an EMBL/GenBank/DDBJ whole genome shotgun (WGS) entry which is preliminary data.</text>
</comment>
<keyword evidence="5 6" id="KW-0472">Membrane</keyword>
<dbReference type="Proteomes" id="UP001372338">
    <property type="component" value="Unassembled WGS sequence"/>
</dbReference>
<dbReference type="PANTHER" id="PTHR11119">
    <property type="entry name" value="XANTHINE-URACIL / VITAMIN C PERMEASE FAMILY MEMBER"/>
    <property type="match status" value="1"/>
</dbReference>
<sequence>MCGTQGAMIVASTLQIVLGFSGFWRNVVRFLTHLSAVPLVALLGFGLFEYGFPVLADCVEIGLPELIIPVVFSQNTCRIDHAGIISGAPWISIPYPFQLGALTFDAGEAFTMMTASFVALVESTGTFIVVSRYASATPLPPSVLSRGVGWQQDMYIELDVREEYTSPMLQLLN</sequence>
<dbReference type="GO" id="GO:0022857">
    <property type="term" value="F:transmembrane transporter activity"/>
    <property type="evidence" value="ECO:0007669"/>
    <property type="project" value="InterPro"/>
</dbReference>
<evidence type="ECO:0000256" key="1">
    <source>
        <dbReference type="ARBA" id="ARBA00004141"/>
    </source>
</evidence>
<gene>
    <name evidence="7" type="ORF">RIF29_04206</name>
</gene>
<name>A0AAN9P938_CROPI</name>
<evidence type="ECO:0000256" key="5">
    <source>
        <dbReference type="ARBA" id="ARBA00023136"/>
    </source>
</evidence>
<reference evidence="7 8" key="1">
    <citation type="submission" date="2024-01" db="EMBL/GenBank/DDBJ databases">
        <title>The genomes of 5 underutilized Papilionoideae crops provide insights into root nodulation and disease resistanc.</title>
        <authorList>
            <person name="Yuan L."/>
        </authorList>
    </citation>
    <scope>NUCLEOTIDE SEQUENCE [LARGE SCALE GENOMIC DNA]</scope>
    <source>
        <strain evidence="7">ZHUSHIDOU_FW_LH</strain>
        <tissue evidence="7">Leaf</tissue>
    </source>
</reference>
<dbReference type="AlphaFoldDB" id="A0AAN9P938"/>
<feature type="transmembrane region" description="Helical" evidence="6">
    <location>
        <begin position="6"/>
        <end position="24"/>
    </location>
</feature>
<protein>
    <submittedName>
        <fullName evidence="7">Uncharacterized protein</fullName>
    </submittedName>
</protein>
<organism evidence="7 8">
    <name type="scientific">Crotalaria pallida</name>
    <name type="common">Smooth rattlebox</name>
    <name type="synonym">Crotalaria striata</name>
    <dbReference type="NCBI Taxonomy" id="3830"/>
    <lineage>
        <taxon>Eukaryota</taxon>
        <taxon>Viridiplantae</taxon>
        <taxon>Streptophyta</taxon>
        <taxon>Embryophyta</taxon>
        <taxon>Tracheophyta</taxon>
        <taxon>Spermatophyta</taxon>
        <taxon>Magnoliopsida</taxon>
        <taxon>eudicotyledons</taxon>
        <taxon>Gunneridae</taxon>
        <taxon>Pentapetalae</taxon>
        <taxon>rosids</taxon>
        <taxon>fabids</taxon>
        <taxon>Fabales</taxon>
        <taxon>Fabaceae</taxon>
        <taxon>Papilionoideae</taxon>
        <taxon>50 kb inversion clade</taxon>
        <taxon>genistoids sensu lato</taxon>
        <taxon>core genistoids</taxon>
        <taxon>Crotalarieae</taxon>
        <taxon>Crotalaria</taxon>
    </lineage>
</organism>
<evidence type="ECO:0000256" key="4">
    <source>
        <dbReference type="ARBA" id="ARBA00022989"/>
    </source>
</evidence>
<dbReference type="Pfam" id="PF00860">
    <property type="entry name" value="Xan_ur_permease"/>
    <property type="match status" value="1"/>
</dbReference>
<evidence type="ECO:0000256" key="6">
    <source>
        <dbReference type="SAM" id="Phobius"/>
    </source>
</evidence>
<accession>A0AAN9P938</accession>
<comment type="similarity">
    <text evidence="2">Belongs to the nucleobase:cation symporter-2 (NCS2) (TC 2.A.40) family.</text>
</comment>
<dbReference type="GO" id="GO:0016020">
    <property type="term" value="C:membrane"/>
    <property type="evidence" value="ECO:0007669"/>
    <property type="project" value="UniProtKB-SubCell"/>
</dbReference>
<dbReference type="InterPro" id="IPR006043">
    <property type="entry name" value="NCS2"/>
</dbReference>
<keyword evidence="3 6" id="KW-0812">Transmembrane</keyword>
<feature type="transmembrane region" description="Helical" evidence="6">
    <location>
        <begin position="36"/>
        <end position="56"/>
    </location>
</feature>